<proteinExistence type="predicted"/>
<protein>
    <submittedName>
        <fullName evidence="1">Uncharacterized protein</fullName>
    </submittedName>
</protein>
<comment type="caution">
    <text evidence="1">The sequence shown here is derived from an EMBL/GenBank/DDBJ whole genome shotgun (WGS) entry which is preliminary data.</text>
</comment>
<evidence type="ECO:0000313" key="1">
    <source>
        <dbReference type="EMBL" id="KAK4744659.1"/>
    </source>
</evidence>
<dbReference type="Proteomes" id="UP001345219">
    <property type="component" value="Chromosome 9"/>
</dbReference>
<evidence type="ECO:0000313" key="2">
    <source>
        <dbReference type="Proteomes" id="UP001345219"/>
    </source>
</evidence>
<name>A0AAN7GVI3_9MYRT</name>
<gene>
    <name evidence="1" type="ORF">SAY87_010971</name>
</gene>
<organism evidence="1 2">
    <name type="scientific">Trapa incisa</name>
    <dbReference type="NCBI Taxonomy" id="236973"/>
    <lineage>
        <taxon>Eukaryota</taxon>
        <taxon>Viridiplantae</taxon>
        <taxon>Streptophyta</taxon>
        <taxon>Embryophyta</taxon>
        <taxon>Tracheophyta</taxon>
        <taxon>Spermatophyta</taxon>
        <taxon>Magnoliopsida</taxon>
        <taxon>eudicotyledons</taxon>
        <taxon>Gunneridae</taxon>
        <taxon>Pentapetalae</taxon>
        <taxon>rosids</taxon>
        <taxon>malvids</taxon>
        <taxon>Myrtales</taxon>
        <taxon>Lythraceae</taxon>
        <taxon>Trapa</taxon>
    </lineage>
</organism>
<dbReference type="EMBL" id="JAXIOK010000022">
    <property type="protein sequence ID" value="KAK4744659.1"/>
    <property type="molecule type" value="Genomic_DNA"/>
</dbReference>
<sequence length="106" mass="12245">MRRSMRDEKERKVAIKLTTSYRFALCEETISSTKMNLIEPRRAPYKFAVSDAQAALPSARLSRYLPKGSCCSSSPEIDQPEKASSLSLYITNSQKLNRVEERQRRW</sequence>
<accession>A0AAN7GVI3</accession>
<keyword evidence="2" id="KW-1185">Reference proteome</keyword>
<reference evidence="1 2" key="1">
    <citation type="journal article" date="2023" name="Hortic Res">
        <title>Pangenome of water caltrop reveals structural variations and asymmetric subgenome divergence after allopolyploidization.</title>
        <authorList>
            <person name="Zhang X."/>
            <person name="Chen Y."/>
            <person name="Wang L."/>
            <person name="Yuan Y."/>
            <person name="Fang M."/>
            <person name="Shi L."/>
            <person name="Lu R."/>
            <person name="Comes H.P."/>
            <person name="Ma Y."/>
            <person name="Chen Y."/>
            <person name="Huang G."/>
            <person name="Zhou Y."/>
            <person name="Zheng Z."/>
            <person name="Qiu Y."/>
        </authorList>
    </citation>
    <scope>NUCLEOTIDE SEQUENCE [LARGE SCALE GENOMIC DNA]</scope>
    <source>
        <tissue evidence="1">Roots</tissue>
    </source>
</reference>
<dbReference type="AlphaFoldDB" id="A0AAN7GVI3"/>